<proteinExistence type="predicted"/>
<sequence length="100" mass="11644">MTNQLRCIYRHLPDWSADVIASQRELNSLTLMIVHTHTHKLYVNEYHALWIYLQSSQTRPASPHNLLSHICTQSTHCGRIVRNKIINTATRLAVKISRTR</sequence>
<evidence type="ECO:0000313" key="1">
    <source>
        <dbReference type="EMBL" id="MEQ2300694.1"/>
    </source>
</evidence>
<reference evidence="1 2" key="1">
    <citation type="submission" date="2021-06" db="EMBL/GenBank/DDBJ databases">
        <authorList>
            <person name="Palmer J.M."/>
        </authorList>
    </citation>
    <scope>NUCLEOTIDE SEQUENCE [LARGE SCALE GENOMIC DNA]</scope>
    <source>
        <strain evidence="1 2">AS_MEX2019</strain>
        <tissue evidence="1">Muscle</tissue>
    </source>
</reference>
<dbReference type="EMBL" id="JAHRIP010050140">
    <property type="protein sequence ID" value="MEQ2300694.1"/>
    <property type="molecule type" value="Genomic_DNA"/>
</dbReference>
<protein>
    <submittedName>
        <fullName evidence="1">Uncharacterized protein</fullName>
    </submittedName>
</protein>
<dbReference type="Proteomes" id="UP001469553">
    <property type="component" value="Unassembled WGS sequence"/>
</dbReference>
<accession>A0ABV0Z4A4</accession>
<name>A0ABV0Z4A4_9TELE</name>
<keyword evidence="2" id="KW-1185">Reference proteome</keyword>
<evidence type="ECO:0000313" key="2">
    <source>
        <dbReference type="Proteomes" id="UP001469553"/>
    </source>
</evidence>
<organism evidence="1 2">
    <name type="scientific">Ameca splendens</name>
    <dbReference type="NCBI Taxonomy" id="208324"/>
    <lineage>
        <taxon>Eukaryota</taxon>
        <taxon>Metazoa</taxon>
        <taxon>Chordata</taxon>
        <taxon>Craniata</taxon>
        <taxon>Vertebrata</taxon>
        <taxon>Euteleostomi</taxon>
        <taxon>Actinopterygii</taxon>
        <taxon>Neopterygii</taxon>
        <taxon>Teleostei</taxon>
        <taxon>Neoteleostei</taxon>
        <taxon>Acanthomorphata</taxon>
        <taxon>Ovalentaria</taxon>
        <taxon>Atherinomorphae</taxon>
        <taxon>Cyprinodontiformes</taxon>
        <taxon>Goodeidae</taxon>
        <taxon>Ameca</taxon>
    </lineage>
</organism>
<comment type="caution">
    <text evidence="1">The sequence shown here is derived from an EMBL/GenBank/DDBJ whole genome shotgun (WGS) entry which is preliminary data.</text>
</comment>
<gene>
    <name evidence="1" type="ORF">AMECASPLE_028380</name>
</gene>